<keyword evidence="4" id="KW-1185">Reference proteome</keyword>
<dbReference type="InterPro" id="IPR002048">
    <property type="entry name" value="EF_hand_dom"/>
</dbReference>
<dbReference type="EMBL" id="JAHQIW010006028">
    <property type="protein sequence ID" value="KAJ1367866.1"/>
    <property type="molecule type" value="Genomic_DNA"/>
</dbReference>
<evidence type="ECO:0000256" key="1">
    <source>
        <dbReference type="ARBA" id="ARBA00022837"/>
    </source>
</evidence>
<dbReference type="Gene3D" id="1.10.238.10">
    <property type="entry name" value="EF-hand"/>
    <property type="match status" value="1"/>
</dbReference>
<sequence length="205" mass="23872">MLITSVGDLESLAFTYTTISAERLKSNHQSEDYFSKNLPSSSGMFVLLIVIMVGAVICADVPQTITPIPFDKINPRANEFRRLDTDGNERITFTEFILGDHYYIERQSAAFHKLDEDGDGVVSRGEYDAYYKKVDDDRRRSDIDHDRFFERIANDDHQRPPRFGLSSQHRRHDYPVRRTNFSMYPLHRRYSADADVSDLSWSHIR</sequence>
<accession>A0AAD5WF56</accession>
<evidence type="ECO:0000259" key="2">
    <source>
        <dbReference type="PROSITE" id="PS50222"/>
    </source>
</evidence>
<evidence type="ECO:0000313" key="4">
    <source>
        <dbReference type="Proteomes" id="UP001196413"/>
    </source>
</evidence>
<organism evidence="3 4">
    <name type="scientific">Parelaphostrongylus tenuis</name>
    <name type="common">Meningeal worm</name>
    <dbReference type="NCBI Taxonomy" id="148309"/>
    <lineage>
        <taxon>Eukaryota</taxon>
        <taxon>Metazoa</taxon>
        <taxon>Ecdysozoa</taxon>
        <taxon>Nematoda</taxon>
        <taxon>Chromadorea</taxon>
        <taxon>Rhabditida</taxon>
        <taxon>Rhabditina</taxon>
        <taxon>Rhabditomorpha</taxon>
        <taxon>Strongyloidea</taxon>
        <taxon>Metastrongylidae</taxon>
        <taxon>Parelaphostrongylus</taxon>
    </lineage>
</organism>
<name>A0AAD5WF56_PARTN</name>
<proteinExistence type="predicted"/>
<dbReference type="InterPro" id="IPR011992">
    <property type="entry name" value="EF-hand-dom_pair"/>
</dbReference>
<feature type="domain" description="EF-hand" evidence="2">
    <location>
        <begin position="102"/>
        <end position="137"/>
    </location>
</feature>
<evidence type="ECO:0000313" key="3">
    <source>
        <dbReference type="EMBL" id="KAJ1367866.1"/>
    </source>
</evidence>
<gene>
    <name evidence="3" type="ORF">KIN20_028876</name>
</gene>
<dbReference type="SUPFAM" id="SSF47473">
    <property type="entry name" value="EF-hand"/>
    <property type="match status" value="1"/>
</dbReference>
<dbReference type="GO" id="GO:0005509">
    <property type="term" value="F:calcium ion binding"/>
    <property type="evidence" value="ECO:0007669"/>
    <property type="project" value="InterPro"/>
</dbReference>
<keyword evidence="1" id="KW-0106">Calcium</keyword>
<dbReference type="InterPro" id="IPR018247">
    <property type="entry name" value="EF_Hand_1_Ca_BS"/>
</dbReference>
<dbReference type="PROSITE" id="PS00018">
    <property type="entry name" value="EF_HAND_1"/>
    <property type="match status" value="1"/>
</dbReference>
<dbReference type="AlphaFoldDB" id="A0AAD5WF56"/>
<dbReference type="PROSITE" id="PS50222">
    <property type="entry name" value="EF_HAND_2"/>
    <property type="match status" value="1"/>
</dbReference>
<protein>
    <recommendedName>
        <fullName evidence="2">EF-hand domain-containing protein</fullName>
    </recommendedName>
</protein>
<dbReference type="Proteomes" id="UP001196413">
    <property type="component" value="Unassembled WGS sequence"/>
</dbReference>
<comment type="caution">
    <text evidence="3">The sequence shown here is derived from an EMBL/GenBank/DDBJ whole genome shotgun (WGS) entry which is preliminary data.</text>
</comment>
<reference evidence="3" key="1">
    <citation type="submission" date="2021-06" db="EMBL/GenBank/DDBJ databases">
        <title>Parelaphostrongylus tenuis whole genome reference sequence.</title>
        <authorList>
            <person name="Garwood T.J."/>
            <person name="Larsen P.A."/>
            <person name="Fountain-Jones N.M."/>
            <person name="Garbe J.R."/>
            <person name="Macchietto M.G."/>
            <person name="Kania S.A."/>
            <person name="Gerhold R.W."/>
            <person name="Richards J.E."/>
            <person name="Wolf T.M."/>
        </authorList>
    </citation>
    <scope>NUCLEOTIDE SEQUENCE</scope>
    <source>
        <strain evidence="3">MNPRO001-30</strain>
        <tissue evidence="3">Meninges</tissue>
    </source>
</reference>